<evidence type="ECO:0000313" key="2">
    <source>
        <dbReference type="EMBL" id="MXG89570.1"/>
    </source>
</evidence>
<evidence type="ECO:0000256" key="1">
    <source>
        <dbReference type="SAM" id="SignalP"/>
    </source>
</evidence>
<comment type="caution">
    <text evidence="2">The sequence shown here is derived from an EMBL/GenBank/DDBJ whole genome shotgun (WGS) entry which is preliminary data.</text>
</comment>
<accession>A0A6L7ESC1</accession>
<dbReference type="Proteomes" id="UP000473325">
    <property type="component" value="Unassembled WGS sequence"/>
</dbReference>
<feature type="chain" id="PRO_5026853085" description="Ig-like domain (Group 3)" evidence="1">
    <location>
        <begin position="34"/>
        <end position="319"/>
    </location>
</feature>
<proteinExistence type="predicted"/>
<evidence type="ECO:0000313" key="3">
    <source>
        <dbReference type="Proteomes" id="UP000473325"/>
    </source>
</evidence>
<gene>
    <name evidence="2" type="ORF">GRQ65_08410</name>
</gene>
<dbReference type="EMBL" id="WUEK01000004">
    <property type="protein sequence ID" value="MXG89570.1"/>
    <property type="molecule type" value="Genomic_DNA"/>
</dbReference>
<feature type="signal peptide" evidence="1">
    <location>
        <begin position="1"/>
        <end position="33"/>
    </location>
</feature>
<evidence type="ECO:0008006" key="4">
    <source>
        <dbReference type="Google" id="ProtNLM"/>
    </source>
</evidence>
<protein>
    <recommendedName>
        <fullName evidence="4">Ig-like domain (Group 3)</fullName>
    </recommendedName>
</protein>
<keyword evidence="3" id="KW-1185">Reference proteome</keyword>
<dbReference type="AlphaFoldDB" id="A0A6L7ESC1"/>
<organism evidence="2 3">
    <name type="scientific">Nocardioides flavescens</name>
    <dbReference type="NCBI Taxonomy" id="2691959"/>
    <lineage>
        <taxon>Bacteria</taxon>
        <taxon>Bacillati</taxon>
        <taxon>Actinomycetota</taxon>
        <taxon>Actinomycetes</taxon>
        <taxon>Propionibacteriales</taxon>
        <taxon>Nocardioidaceae</taxon>
        <taxon>Nocardioides</taxon>
    </lineage>
</organism>
<dbReference type="RefSeq" id="WP_160877118.1">
    <property type="nucleotide sequence ID" value="NZ_WUEK01000004.1"/>
</dbReference>
<keyword evidence="1" id="KW-0732">Signal</keyword>
<reference evidence="2 3" key="1">
    <citation type="submission" date="2019-12" db="EMBL/GenBank/DDBJ databases">
        <authorList>
            <person name="Kun Z."/>
        </authorList>
    </citation>
    <scope>NUCLEOTIDE SEQUENCE [LARGE SCALE GENOMIC DNA]</scope>
    <source>
        <strain evidence="2 3">YIM 123512</strain>
    </source>
</reference>
<sequence length="319" mass="31293">MSVSSRPRCRARGVTATLTAALTAAATLTIATAAPASAASATVTGTYTCSSPLGTVPLLGGVVGPLTTFKVPATYSLPSLPDTLTANVPVPAGIPVLGTLDLSGAGLGAALTSLQVTSLRAFDGTPLAPVGVTLAPATTPVVGGVASLSGTLGGFTPGPGALPVPVPTSFDIGPATPVLGALGVHCDLDPGYLVLPGDPGGGKSGAGTGGGIVTTPGGGGYVNVGKQTARIRARGAKVLWAGHRAAYVVTVTTSAGQQGAGRVTVRGSGAKVAKTLRGGRARVVVKGLRPGTRVLRFAYAGNDWTEPATRQVKVRVLPR</sequence>
<name>A0A6L7ESC1_9ACTN</name>